<dbReference type="STRING" id="530564.Psta_2128"/>
<dbReference type="OrthoDB" id="9781333at2"/>
<dbReference type="InterPro" id="IPR036465">
    <property type="entry name" value="vWFA_dom_sf"/>
</dbReference>
<protein>
    <submittedName>
        <fullName evidence="4">von Willebrand factor type A</fullName>
    </submittedName>
</protein>
<feature type="transmembrane region" description="Helical" evidence="2">
    <location>
        <begin position="40"/>
        <end position="60"/>
    </location>
</feature>
<feature type="region of interest" description="Disordered" evidence="1">
    <location>
        <begin position="960"/>
        <end position="1025"/>
    </location>
</feature>
<dbReference type="KEGG" id="psl:Psta_2128"/>
<dbReference type="SUPFAM" id="SSF52317">
    <property type="entry name" value="Class I glutamine amidotransferase-like"/>
    <property type="match status" value="1"/>
</dbReference>
<gene>
    <name evidence="4" type="ordered locus">Psta_2128</name>
</gene>
<dbReference type="eggNOG" id="COG2304">
    <property type="taxonomic scope" value="Bacteria"/>
</dbReference>
<sequence>MGNYNITFDDPWLLLLLLALPLIWIYSFRSLSGLGPYRRIFALSLRSLVLTALVLALAGVQLQKTTDRMTVLYLLDQSESIPKRTREAMLEYVTRDVAVHRRTGDLQNPVEDKAGIIIFGREATIEYPPFADEIRASGVLESLFELRTDATNIAAALKLASASFPEDSAKRIVIVTDGNENLGDARSVAKSLTDNGIGIDVVPIKLSSTAEVAVEKISLPPDIRRGQPLEARVVVENFTKPTKDNPTAEVAGRLRVQRTFGGTTEAIGEKDLEVTLKPGKNVFAFQHTIDVPAGYTYSAEFFPDDAAFDLQQQNNKATSFTHVRGKGRVLLIEDWESRGEFAFLVQRLGEMNIEVDVQPSDRLFTSLAELQGYDCVVMANVPRASGGETDNKEATNFSDEQISMLVRNTEQFGCGLVMLGGPNSFGAGGWANTELEKAMPVDFQIKNEKVKAVGALVMMMHASELAQGNYWQKVIGQEALKVLGPSDYCGCVHWDDFTGRDNWLWRDGAGKGLVRIGGQQKSMLGRLDRMAPGDMPQFEPAMTMALKDLKPNPASVKHMIIISDGDPSPPSGTILNQYKQAGIKITTVAVGTHGPAGSTPLQNIANATGGKYYVATNPKALPRIFQIEARRVARPLVYEDPAGFSPGIIDPTHEMMQNIGTTLPPIKGYVLTTVKENPLVEVLARSPKPGAGPENSTLLASWTYGAGKTAVFTSDAGQRWANSWTEWENYDKFYSQMIRWAMRPVNEDGKFSVATDVKDGKVRVVVTALDKDDEFLNFLNMSGAGTGPEMENVQLSLKQEAPGRYVGEFPADKAGSYLLAISPGSGKVPILAGVNVPYSAEFRERESNRALLDNLAKLKPKDGEVGTVLPTELEPSEVNSLVAALDTFRRTLARAISIEDVWPPLLVLAAALFLFDVFVRRVTVHFYWIAPALKNLWRRMRGQQLEAVADERMERLRGRKAAISQQMEDRRAASRFEPSPDAPVEGRDLDTVLGDATLASDRPVAASPEKTPTATPETKDADSYTERLLAAKKKAKRDGK</sequence>
<organism evidence="4 5">
    <name type="scientific">Pirellula staleyi (strain ATCC 27377 / DSM 6068 / ICPB 4128)</name>
    <name type="common">Pirella staleyi</name>
    <dbReference type="NCBI Taxonomy" id="530564"/>
    <lineage>
        <taxon>Bacteria</taxon>
        <taxon>Pseudomonadati</taxon>
        <taxon>Planctomycetota</taxon>
        <taxon>Planctomycetia</taxon>
        <taxon>Pirellulales</taxon>
        <taxon>Pirellulaceae</taxon>
        <taxon>Pirellula</taxon>
    </lineage>
</organism>
<dbReference type="PANTHER" id="PTHR37947">
    <property type="entry name" value="BLL2462 PROTEIN"/>
    <property type="match status" value="1"/>
</dbReference>
<dbReference type="Pfam" id="PF13768">
    <property type="entry name" value="VWA_3"/>
    <property type="match status" value="1"/>
</dbReference>
<accession>D2R1T3</accession>
<evidence type="ECO:0000256" key="1">
    <source>
        <dbReference type="SAM" id="MobiDB-lite"/>
    </source>
</evidence>
<dbReference type="PANTHER" id="PTHR37947:SF2">
    <property type="entry name" value="VON WILLEBRAND FACTOR TYPE A"/>
    <property type="match status" value="1"/>
</dbReference>
<evidence type="ECO:0000313" key="5">
    <source>
        <dbReference type="Proteomes" id="UP000001887"/>
    </source>
</evidence>
<dbReference type="eggNOG" id="COG5426">
    <property type="taxonomic scope" value="Bacteria"/>
</dbReference>
<dbReference type="InterPro" id="IPR002035">
    <property type="entry name" value="VWF_A"/>
</dbReference>
<dbReference type="InterPro" id="IPR010768">
    <property type="entry name" value="GATase1-like"/>
</dbReference>
<dbReference type="Pfam" id="PF13519">
    <property type="entry name" value="VWA_2"/>
    <property type="match status" value="1"/>
</dbReference>
<proteinExistence type="predicted"/>
<name>D2R1T3_PIRSD</name>
<dbReference type="Pfam" id="PF07090">
    <property type="entry name" value="GATase1_like"/>
    <property type="match status" value="1"/>
</dbReference>
<evidence type="ECO:0000313" key="4">
    <source>
        <dbReference type="EMBL" id="ADB16802.1"/>
    </source>
</evidence>
<keyword evidence="2" id="KW-0472">Membrane</keyword>
<evidence type="ECO:0000259" key="3">
    <source>
        <dbReference type="PROSITE" id="PS50234"/>
    </source>
</evidence>
<dbReference type="AlphaFoldDB" id="D2R1T3"/>
<dbReference type="Gene3D" id="3.40.50.410">
    <property type="entry name" value="von Willebrand factor, type A domain"/>
    <property type="match status" value="1"/>
</dbReference>
<evidence type="ECO:0000256" key="2">
    <source>
        <dbReference type="SAM" id="Phobius"/>
    </source>
</evidence>
<dbReference type="Proteomes" id="UP000001887">
    <property type="component" value="Chromosome"/>
</dbReference>
<dbReference type="Gene3D" id="3.40.50.880">
    <property type="match status" value="2"/>
</dbReference>
<feature type="domain" description="VWFA" evidence="3">
    <location>
        <begin position="70"/>
        <end position="254"/>
    </location>
</feature>
<keyword evidence="2" id="KW-0812">Transmembrane</keyword>
<dbReference type="InterPro" id="IPR029062">
    <property type="entry name" value="Class_I_gatase-like"/>
</dbReference>
<keyword evidence="2" id="KW-1133">Transmembrane helix</keyword>
<dbReference type="SUPFAM" id="SSF53300">
    <property type="entry name" value="vWA-like"/>
    <property type="match status" value="2"/>
</dbReference>
<dbReference type="HOGENOM" id="CLU_007196_0_0_0"/>
<feature type="transmembrane region" description="Helical" evidence="2">
    <location>
        <begin position="12"/>
        <end position="28"/>
    </location>
</feature>
<dbReference type="PROSITE" id="PS50234">
    <property type="entry name" value="VWFA"/>
    <property type="match status" value="1"/>
</dbReference>
<reference evidence="4 5" key="1">
    <citation type="journal article" date="2009" name="Stand. Genomic Sci.">
        <title>Complete genome sequence of Pirellula staleyi type strain (ATCC 27377).</title>
        <authorList>
            <person name="Clum A."/>
            <person name="Tindall B.J."/>
            <person name="Sikorski J."/>
            <person name="Ivanova N."/>
            <person name="Mavrommatis K."/>
            <person name="Lucas S."/>
            <person name="Glavina del Rio T."/>
            <person name="Nolan M."/>
            <person name="Chen F."/>
            <person name="Tice H."/>
            <person name="Pitluck S."/>
            <person name="Cheng J.F."/>
            <person name="Chertkov O."/>
            <person name="Brettin T."/>
            <person name="Han C."/>
            <person name="Detter J.C."/>
            <person name="Kuske C."/>
            <person name="Bruce D."/>
            <person name="Goodwin L."/>
            <person name="Ovchinikova G."/>
            <person name="Pati A."/>
            <person name="Mikhailova N."/>
            <person name="Chen A."/>
            <person name="Palaniappan K."/>
            <person name="Land M."/>
            <person name="Hauser L."/>
            <person name="Chang Y.J."/>
            <person name="Jeffries C.D."/>
            <person name="Chain P."/>
            <person name="Rohde M."/>
            <person name="Goker M."/>
            <person name="Bristow J."/>
            <person name="Eisen J.A."/>
            <person name="Markowitz V."/>
            <person name="Hugenholtz P."/>
            <person name="Kyrpides N.C."/>
            <person name="Klenk H.P."/>
            <person name="Lapidus A."/>
        </authorList>
    </citation>
    <scope>NUCLEOTIDE SEQUENCE [LARGE SCALE GENOMIC DNA]</scope>
    <source>
        <strain evidence="5">ATCC 27377 / DSM 6068 / ICPB 4128</strain>
    </source>
</reference>
<keyword evidence="5" id="KW-1185">Reference proteome</keyword>
<dbReference type="EMBL" id="CP001848">
    <property type="protein sequence ID" value="ADB16802.1"/>
    <property type="molecule type" value="Genomic_DNA"/>
</dbReference>